<evidence type="ECO:0000313" key="3">
    <source>
        <dbReference type="Proteomes" id="UP000318405"/>
    </source>
</evidence>
<protein>
    <submittedName>
        <fullName evidence="2">DUF1828 domain-containing protein</fullName>
    </submittedName>
</protein>
<organism evidence="2 3">
    <name type="scientific">Verticiella sediminum</name>
    <dbReference type="NCBI Taxonomy" id="1247510"/>
    <lineage>
        <taxon>Bacteria</taxon>
        <taxon>Pseudomonadati</taxon>
        <taxon>Pseudomonadota</taxon>
        <taxon>Betaproteobacteria</taxon>
        <taxon>Burkholderiales</taxon>
        <taxon>Alcaligenaceae</taxon>
        <taxon>Verticiella</taxon>
    </lineage>
</organism>
<accession>A0A556B0G3</accession>
<dbReference type="RefSeq" id="WP_143946567.1">
    <property type="nucleotide sequence ID" value="NZ_BAABMB010000001.1"/>
</dbReference>
<evidence type="ECO:0000259" key="1">
    <source>
        <dbReference type="Pfam" id="PF08861"/>
    </source>
</evidence>
<gene>
    <name evidence="2" type="ORF">FOZ76_02615</name>
</gene>
<sequence length="162" mass="17838">MALALQGHASIQFDYDCVALTGLRGESAFEVGTPFSFADGTAIVLYLLEENQHVLVSDNGDTMAHLSSMGLEPYKHRRLNVLRERVAPFGYALGEKADFRVLSPRDQVRHAFSQGVAANAYVRLPAGRGIHRRDPSEPHGGRCRHAQLFSRLAALAQQSTKH</sequence>
<keyword evidence="3" id="KW-1185">Reference proteome</keyword>
<evidence type="ECO:0000313" key="2">
    <source>
        <dbReference type="EMBL" id="TSH98660.1"/>
    </source>
</evidence>
<proteinExistence type="predicted"/>
<comment type="caution">
    <text evidence="2">The sequence shown here is derived from an EMBL/GenBank/DDBJ whole genome shotgun (WGS) entry which is preliminary data.</text>
</comment>
<reference evidence="2 3" key="1">
    <citation type="submission" date="2019-07" db="EMBL/GenBank/DDBJ databases">
        <title>Qingshengfaniella alkalisoli gen. nov., sp. nov., isolated from saline soil.</title>
        <authorList>
            <person name="Xu L."/>
            <person name="Huang X.-X."/>
            <person name="Sun J.-Q."/>
        </authorList>
    </citation>
    <scope>NUCLEOTIDE SEQUENCE [LARGE SCALE GENOMIC DNA]</scope>
    <source>
        <strain evidence="2 3">DSM 27279</strain>
    </source>
</reference>
<dbReference type="InterPro" id="IPR014960">
    <property type="entry name" value="DUF1828"/>
</dbReference>
<dbReference type="Pfam" id="PF08861">
    <property type="entry name" value="DUF1828"/>
    <property type="match status" value="1"/>
</dbReference>
<name>A0A556B0G3_9BURK</name>
<feature type="domain" description="DUF1828" evidence="1">
    <location>
        <begin position="33"/>
        <end position="114"/>
    </location>
</feature>
<dbReference type="EMBL" id="VLTJ01000004">
    <property type="protein sequence ID" value="TSH98660.1"/>
    <property type="molecule type" value="Genomic_DNA"/>
</dbReference>
<dbReference type="OrthoDB" id="7062760at2"/>
<dbReference type="AlphaFoldDB" id="A0A556B0G3"/>
<dbReference type="Proteomes" id="UP000318405">
    <property type="component" value="Unassembled WGS sequence"/>
</dbReference>